<protein>
    <submittedName>
        <fullName evidence="2">Uncharacterized protein</fullName>
    </submittedName>
</protein>
<evidence type="ECO:0000313" key="3">
    <source>
        <dbReference type="Proteomes" id="UP001595791"/>
    </source>
</evidence>
<dbReference type="RefSeq" id="WP_378165904.1">
    <property type="nucleotide sequence ID" value="NZ_JBHSBU010000001.1"/>
</dbReference>
<reference evidence="3" key="1">
    <citation type="journal article" date="2019" name="Int. J. Syst. Evol. Microbiol.">
        <title>The Global Catalogue of Microorganisms (GCM) 10K type strain sequencing project: providing services to taxonomists for standard genome sequencing and annotation.</title>
        <authorList>
            <consortium name="The Broad Institute Genomics Platform"/>
            <consortium name="The Broad Institute Genome Sequencing Center for Infectious Disease"/>
            <person name="Wu L."/>
            <person name="Ma J."/>
        </authorList>
    </citation>
    <scope>NUCLEOTIDE SEQUENCE [LARGE SCALE GENOMIC DNA]</scope>
    <source>
        <strain evidence="3">LMG 29894</strain>
    </source>
</reference>
<evidence type="ECO:0000313" key="2">
    <source>
        <dbReference type="EMBL" id="MFC4160744.1"/>
    </source>
</evidence>
<keyword evidence="3" id="KW-1185">Reference proteome</keyword>
<keyword evidence="1" id="KW-0812">Transmembrane</keyword>
<keyword evidence="1" id="KW-1133">Transmembrane helix</keyword>
<organism evidence="2 3">
    <name type="scientific">Chitinimonas lacunae</name>
    <dbReference type="NCBI Taxonomy" id="1963018"/>
    <lineage>
        <taxon>Bacteria</taxon>
        <taxon>Pseudomonadati</taxon>
        <taxon>Pseudomonadota</taxon>
        <taxon>Betaproteobacteria</taxon>
        <taxon>Neisseriales</taxon>
        <taxon>Chitinibacteraceae</taxon>
        <taxon>Chitinimonas</taxon>
    </lineage>
</organism>
<comment type="caution">
    <text evidence="2">The sequence shown here is derived from an EMBL/GenBank/DDBJ whole genome shotgun (WGS) entry which is preliminary data.</text>
</comment>
<sequence>MLTLLPAVLWLVPATAWWFAFRGMQNLDPLAASLQDLLLLRYVVICFVIAFPMWSLYMGGALLRTPITNDAEGHGTLADRIADTCAKRSRCLGV</sequence>
<feature type="transmembrane region" description="Helical" evidence="1">
    <location>
        <begin position="40"/>
        <end position="57"/>
    </location>
</feature>
<evidence type="ECO:0000256" key="1">
    <source>
        <dbReference type="SAM" id="Phobius"/>
    </source>
</evidence>
<name>A0ABV8MRN0_9NEIS</name>
<dbReference type="Proteomes" id="UP001595791">
    <property type="component" value="Unassembled WGS sequence"/>
</dbReference>
<gene>
    <name evidence="2" type="ORF">ACFOW7_15495</name>
</gene>
<proteinExistence type="predicted"/>
<dbReference type="EMBL" id="JBHSBU010000001">
    <property type="protein sequence ID" value="MFC4160744.1"/>
    <property type="molecule type" value="Genomic_DNA"/>
</dbReference>
<keyword evidence="1" id="KW-0472">Membrane</keyword>
<accession>A0ABV8MRN0</accession>